<name>A0A099ZRE6_TINGU</name>
<dbReference type="InterPro" id="IPR001870">
    <property type="entry name" value="B30.2/SPRY"/>
</dbReference>
<proteinExistence type="predicted"/>
<gene>
    <name evidence="2" type="ORF">N309_10235</name>
</gene>
<dbReference type="SUPFAM" id="SSF49899">
    <property type="entry name" value="Concanavalin A-like lectins/glucanases"/>
    <property type="match status" value="1"/>
</dbReference>
<dbReference type="PANTHER" id="PTHR24103">
    <property type="entry name" value="E3 UBIQUITIN-PROTEIN LIGASE TRIM"/>
    <property type="match status" value="1"/>
</dbReference>
<dbReference type="InterPro" id="IPR006574">
    <property type="entry name" value="PRY"/>
</dbReference>
<evidence type="ECO:0000313" key="2">
    <source>
        <dbReference type="EMBL" id="KGL84407.1"/>
    </source>
</evidence>
<protein>
    <submittedName>
        <fullName evidence="2">Zinc-binding protein A33</fullName>
    </submittedName>
</protein>
<organism evidence="2 3">
    <name type="scientific">Tinamus guttatus</name>
    <name type="common">White-throated tinamou</name>
    <dbReference type="NCBI Taxonomy" id="94827"/>
    <lineage>
        <taxon>Eukaryota</taxon>
        <taxon>Metazoa</taxon>
        <taxon>Chordata</taxon>
        <taxon>Craniata</taxon>
        <taxon>Vertebrata</taxon>
        <taxon>Euteleostomi</taxon>
        <taxon>Archelosauria</taxon>
        <taxon>Archosauria</taxon>
        <taxon>Dinosauria</taxon>
        <taxon>Saurischia</taxon>
        <taxon>Theropoda</taxon>
        <taxon>Coelurosauria</taxon>
        <taxon>Aves</taxon>
        <taxon>Palaeognathae</taxon>
        <taxon>Tinamiformes</taxon>
        <taxon>Tinamidae</taxon>
        <taxon>Tinamus</taxon>
    </lineage>
</organism>
<evidence type="ECO:0000259" key="1">
    <source>
        <dbReference type="PROSITE" id="PS50188"/>
    </source>
</evidence>
<dbReference type="PRINTS" id="PR01407">
    <property type="entry name" value="BUTYPHLNCDUF"/>
</dbReference>
<feature type="domain" description="B30.2/SPRY" evidence="1">
    <location>
        <begin position="1"/>
        <end position="158"/>
    </location>
</feature>
<feature type="non-terminal residue" evidence="2">
    <location>
        <position position="1"/>
    </location>
</feature>
<dbReference type="CDD" id="cd12888">
    <property type="entry name" value="SPRY_PRY_TRIM7_like"/>
    <property type="match status" value="1"/>
</dbReference>
<dbReference type="InterPro" id="IPR003877">
    <property type="entry name" value="SPRY_dom"/>
</dbReference>
<dbReference type="InterPro" id="IPR043136">
    <property type="entry name" value="B30.2/SPRY_sf"/>
</dbReference>
<dbReference type="FunFam" id="2.60.120.920:FF:000004">
    <property type="entry name" value="Butyrophilin subfamily 1 member A1"/>
    <property type="match status" value="1"/>
</dbReference>
<accession>A0A099ZRE6</accession>
<dbReference type="Proteomes" id="UP000053641">
    <property type="component" value="Unassembled WGS sequence"/>
</dbReference>
<sequence length="158" mass="17323">PAKVTLDPSTAHPNLRISEDLKEARGHLAPRELPDNPERFDFEPCVLAREGFLAGRHFWEVEVDPGGVWALGVACGSVKRKGPLGLSPKDGIWALEAFHSLTSPRANVRLSPLPKRIRVSLDYDGGRVAFFSPEAASPILAYAGASFGGERMFPWFKM</sequence>
<dbReference type="AlphaFoldDB" id="A0A099ZRE6"/>
<evidence type="ECO:0000313" key="3">
    <source>
        <dbReference type="Proteomes" id="UP000053641"/>
    </source>
</evidence>
<dbReference type="EMBL" id="KL897367">
    <property type="protein sequence ID" value="KGL84407.1"/>
    <property type="molecule type" value="Genomic_DNA"/>
</dbReference>
<feature type="non-terminal residue" evidence="2">
    <location>
        <position position="158"/>
    </location>
</feature>
<keyword evidence="3" id="KW-1185">Reference proteome</keyword>
<dbReference type="InterPro" id="IPR050143">
    <property type="entry name" value="TRIM/RBCC"/>
</dbReference>
<dbReference type="Gene3D" id="2.60.120.920">
    <property type="match status" value="1"/>
</dbReference>
<reference evidence="2 3" key="1">
    <citation type="submission" date="2014-06" db="EMBL/GenBank/DDBJ databases">
        <title>Genome evolution of avian class.</title>
        <authorList>
            <person name="Zhang G."/>
            <person name="Li C."/>
        </authorList>
    </citation>
    <scope>NUCLEOTIDE SEQUENCE [LARGE SCALE GENOMIC DNA]</scope>
    <source>
        <strain evidence="2">BGI_N309</strain>
    </source>
</reference>
<dbReference type="SMART" id="SM00589">
    <property type="entry name" value="PRY"/>
    <property type="match status" value="1"/>
</dbReference>
<dbReference type="Pfam" id="PF00622">
    <property type="entry name" value="SPRY"/>
    <property type="match status" value="1"/>
</dbReference>
<dbReference type="STRING" id="94827.A0A099ZRE6"/>
<dbReference type="SMART" id="SM00449">
    <property type="entry name" value="SPRY"/>
    <property type="match status" value="1"/>
</dbReference>
<dbReference type="Pfam" id="PF13765">
    <property type="entry name" value="PRY"/>
    <property type="match status" value="1"/>
</dbReference>
<dbReference type="InterPro" id="IPR003879">
    <property type="entry name" value="Butyrophylin_SPRY"/>
</dbReference>
<dbReference type="PROSITE" id="PS50188">
    <property type="entry name" value="B302_SPRY"/>
    <property type="match status" value="1"/>
</dbReference>
<dbReference type="InterPro" id="IPR013320">
    <property type="entry name" value="ConA-like_dom_sf"/>
</dbReference>